<dbReference type="GO" id="GO:0003677">
    <property type="term" value="F:DNA binding"/>
    <property type="evidence" value="ECO:0007669"/>
    <property type="project" value="UniProtKB-UniRule"/>
</dbReference>
<dbReference type="PROSITE" id="PS51898">
    <property type="entry name" value="TYR_RECOMBINASE"/>
    <property type="match status" value="1"/>
</dbReference>
<dbReference type="PANTHER" id="PTHR30349">
    <property type="entry name" value="PHAGE INTEGRASE-RELATED"/>
    <property type="match status" value="1"/>
</dbReference>
<evidence type="ECO:0000313" key="9">
    <source>
        <dbReference type="Proteomes" id="UP000074119"/>
    </source>
</evidence>
<dbReference type="STRING" id="1470434.AZF00_03130"/>
<dbReference type="RefSeq" id="WP_062383177.1">
    <property type="nucleotide sequence ID" value="NZ_CP014544.1"/>
</dbReference>
<dbReference type="GO" id="GO:0015074">
    <property type="term" value="P:DNA integration"/>
    <property type="evidence" value="ECO:0007669"/>
    <property type="project" value="UniProtKB-KW"/>
</dbReference>
<dbReference type="InterPro" id="IPR013762">
    <property type="entry name" value="Integrase-like_cat_sf"/>
</dbReference>
<protein>
    <submittedName>
        <fullName evidence="8">Integrase</fullName>
    </submittedName>
</protein>
<evidence type="ECO:0000256" key="1">
    <source>
        <dbReference type="ARBA" id="ARBA00008857"/>
    </source>
</evidence>
<dbReference type="Gene3D" id="1.10.150.130">
    <property type="match status" value="1"/>
</dbReference>
<dbReference type="Gene3D" id="1.10.443.10">
    <property type="entry name" value="Intergrase catalytic core"/>
    <property type="match status" value="1"/>
</dbReference>
<dbReference type="InterPro" id="IPR044068">
    <property type="entry name" value="CB"/>
</dbReference>
<organism evidence="8 9">
    <name type="scientific">Zhongshania aliphaticivorans</name>
    <dbReference type="NCBI Taxonomy" id="1470434"/>
    <lineage>
        <taxon>Bacteria</taxon>
        <taxon>Pseudomonadati</taxon>
        <taxon>Pseudomonadota</taxon>
        <taxon>Gammaproteobacteria</taxon>
        <taxon>Cellvibrionales</taxon>
        <taxon>Spongiibacteraceae</taxon>
        <taxon>Zhongshania</taxon>
    </lineage>
</organism>
<dbReference type="CDD" id="cd01189">
    <property type="entry name" value="INT_ICEBs1_C_like"/>
    <property type="match status" value="1"/>
</dbReference>
<dbReference type="GO" id="GO:0006310">
    <property type="term" value="P:DNA recombination"/>
    <property type="evidence" value="ECO:0007669"/>
    <property type="project" value="UniProtKB-KW"/>
</dbReference>
<evidence type="ECO:0000259" key="6">
    <source>
        <dbReference type="PROSITE" id="PS51898"/>
    </source>
</evidence>
<evidence type="ECO:0000256" key="4">
    <source>
        <dbReference type="ARBA" id="ARBA00023172"/>
    </source>
</evidence>
<proteinExistence type="inferred from homology"/>
<dbReference type="InterPro" id="IPR010998">
    <property type="entry name" value="Integrase_recombinase_N"/>
</dbReference>
<dbReference type="EMBL" id="CP014544">
    <property type="protein sequence ID" value="AMO67355.1"/>
    <property type="molecule type" value="Genomic_DNA"/>
</dbReference>
<evidence type="ECO:0000259" key="7">
    <source>
        <dbReference type="PROSITE" id="PS51900"/>
    </source>
</evidence>
<keyword evidence="3 5" id="KW-0238">DNA-binding</keyword>
<dbReference type="KEGG" id="zal:AZF00_03130"/>
<feature type="domain" description="Tyr recombinase" evidence="6">
    <location>
        <begin position="169"/>
        <end position="383"/>
    </location>
</feature>
<dbReference type="AlphaFoldDB" id="A0A127M288"/>
<feature type="domain" description="Core-binding (CB)" evidence="7">
    <location>
        <begin position="60"/>
        <end position="147"/>
    </location>
</feature>
<dbReference type="InterPro" id="IPR011010">
    <property type="entry name" value="DNA_brk_join_enz"/>
</dbReference>
<accession>A0A127M288</accession>
<gene>
    <name evidence="8" type="ORF">AZF00_03130</name>
</gene>
<reference evidence="8 9" key="1">
    <citation type="submission" date="2015-12" db="EMBL/GenBank/DDBJ databases">
        <authorList>
            <person name="Shamseldin A."/>
            <person name="Moawad H."/>
            <person name="Abd El-Rahim W.M."/>
            <person name="Sadowsky M.J."/>
        </authorList>
    </citation>
    <scope>NUCLEOTIDE SEQUENCE [LARGE SCALE GENOMIC DNA]</scope>
    <source>
        <strain evidence="8 9">SM2</strain>
    </source>
</reference>
<keyword evidence="2" id="KW-0229">DNA integration</keyword>
<dbReference type="InterPro" id="IPR050090">
    <property type="entry name" value="Tyrosine_recombinase_XerCD"/>
</dbReference>
<dbReference type="PANTHER" id="PTHR30349:SF64">
    <property type="entry name" value="PROPHAGE INTEGRASE INTD-RELATED"/>
    <property type="match status" value="1"/>
</dbReference>
<sequence>MADIRKRTGKKGTTYQVRYPTSATKSGYAFKSFNTMKEARAFIESGAAKHSYSAARTDIQTIEQAVKKWLDICKNEGRDGRDPVTTFTLKVYDYRADIINSYEWPKPLQELQGPDIIEFRSWLLANYSRDQAKKALSSFQSVMKEMVTRGYLSSNPAIGIAVRGASRYDDPIVIPSLKDIQSLLAAADRLANSKNRHIARTWERYRPILYVAADTGMRPQEYLALSQNSIHENGVDVQRAIECGGYKISVTKTKAARRFIDLSPHVYEMLSHYRDNKSIENKYDLLFPTSTGRWILPDHWRKRGFYAACKEAGLMDEKEEDGDTLLKARYKPYDLRHFFASMLIDKKMNLKRIQRLMGHEDITTTLNVYGHLIEKAEDDGSEKTGMLSMIPSN</sequence>
<evidence type="ECO:0000313" key="8">
    <source>
        <dbReference type="EMBL" id="AMO67355.1"/>
    </source>
</evidence>
<comment type="similarity">
    <text evidence="1">Belongs to the 'phage' integrase family.</text>
</comment>
<evidence type="ECO:0000256" key="5">
    <source>
        <dbReference type="PROSITE-ProRule" id="PRU01248"/>
    </source>
</evidence>
<dbReference type="PROSITE" id="PS51900">
    <property type="entry name" value="CB"/>
    <property type="match status" value="1"/>
</dbReference>
<dbReference type="Proteomes" id="UP000074119">
    <property type="component" value="Chromosome"/>
</dbReference>
<dbReference type="InterPro" id="IPR002104">
    <property type="entry name" value="Integrase_catalytic"/>
</dbReference>
<name>A0A127M288_9GAMM</name>
<keyword evidence="4" id="KW-0233">DNA recombination</keyword>
<dbReference type="SUPFAM" id="SSF56349">
    <property type="entry name" value="DNA breaking-rejoining enzymes"/>
    <property type="match status" value="1"/>
</dbReference>
<evidence type="ECO:0000256" key="2">
    <source>
        <dbReference type="ARBA" id="ARBA00022908"/>
    </source>
</evidence>
<evidence type="ECO:0000256" key="3">
    <source>
        <dbReference type="ARBA" id="ARBA00023125"/>
    </source>
</evidence>
<dbReference type="Pfam" id="PF00589">
    <property type="entry name" value="Phage_integrase"/>
    <property type="match status" value="1"/>
</dbReference>